<evidence type="ECO:0000313" key="2">
    <source>
        <dbReference type="Proteomes" id="UP001430701"/>
    </source>
</evidence>
<dbReference type="RefSeq" id="WP_162814103.1">
    <property type="nucleotide sequence ID" value="NZ_CP053627.1"/>
</dbReference>
<comment type="caution">
    <text evidence="1">The sequence shown here is derived from an EMBL/GenBank/DDBJ whole genome shotgun (WGS) entry which is preliminary data.</text>
</comment>
<organism evidence="1 2">
    <name type="scientific">Xylella taiwanensis</name>
    <dbReference type="NCBI Taxonomy" id="1444770"/>
    <lineage>
        <taxon>Bacteria</taxon>
        <taxon>Pseudomonadati</taxon>
        <taxon>Pseudomonadota</taxon>
        <taxon>Gammaproteobacteria</taxon>
        <taxon>Lysobacterales</taxon>
        <taxon>Lysobacteraceae</taxon>
        <taxon>Xylella</taxon>
    </lineage>
</organism>
<keyword evidence="2" id="KW-1185">Reference proteome</keyword>
<dbReference type="Proteomes" id="UP001430701">
    <property type="component" value="Unassembled WGS sequence"/>
</dbReference>
<dbReference type="EMBL" id="JAJPPU010000001">
    <property type="protein sequence ID" value="MCD8472217.1"/>
    <property type="molecule type" value="Genomic_DNA"/>
</dbReference>
<name>A0ABS8TUD7_9GAMM</name>
<gene>
    <name evidence="1" type="ORF">LPH55_01700</name>
</gene>
<reference evidence="1" key="1">
    <citation type="submission" date="2021-11" db="EMBL/GenBank/DDBJ databases">
        <title>Genome sequence of Xylella taiwanensis PLS432.</title>
        <authorList>
            <person name="Weng L.-W."/>
            <person name="Su C.-C."/>
            <person name="Tsai C.-W."/>
            <person name="Kuo C.-H."/>
        </authorList>
    </citation>
    <scope>NUCLEOTIDE SEQUENCE</scope>
    <source>
        <strain evidence="1">PLS432</strain>
    </source>
</reference>
<proteinExistence type="predicted"/>
<sequence>MRQTRAPSPYFLSPGQVHDVPEGGEWLSRLAELPVVRAHGACHQTHPLTLDSVFIHVALPLRTRIEP</sequence>
<protein>
    <submittedName>
        <fullName evidence="1">Uncharacterized protein</fullName>
    </submittedName>
</protein>
<evidence type="ECO:0000313" key="1">
    <source>
        <dbReference type="EMBL" id="MCD8472217.1"/>
    </source>
</evidence>
<dbReference type="GeneID" id="68901228"/>
<accession>A0ABS8TUD7</accession>